<name>W7DHV5_9LIST</name>
<dbReference type="EMBL" id="AODM01000054">
    <property type="protein sequence ID" value="EUJ49425.1"/>
    <property type="molecule type" value="Genomic_DNA"/>
</dbReference>
<feature type="coiled-coil region" evidence="4">
    <location>
        <begin position="319"/>
        <end position="346"/>
    </location>
</feature>
<dbReference type="PANTHER" id="PTHR30408">
    <property type="entry name" value="TYPE-1 RESTRICTION ENZYME ECOKI SPECIFICITY PROTEIN"/>
    <property type="match status" value="1"/>
</dbReference>
<dbReference type="AlphaFoldDB" id="W7DHV5"/>
<accession>W7DHV5</accession>
<dbReference type="Proteomes" id="UP000019241">
    <property type="component" value="Unassembled WGS sequence"/>
</dbReference>
<evidence type="ECO:0000256" key="1">
    <source>
        <dbReference type="ARBA" id="ARBA00010923"/>
    </source>
</evidence>
<dbReference type="InterPro" id="IPR052021">
    <property type="entry name" value="Type-I_RS_S_subunit"/>
</dbReference>
<reference evidence="6 7" key="1">
    <citation type="submission" date="2012-12" db="EMBL/GenBank/DDBJ databases">
        <title>Novel taxa of Listeriaceae from agricultural environments in the United States.</title>
        <authorList>
            <person name="den Bakker H.C."/>
            <person name="Allred A."/>
            <person name="Warchocki S."/>
            <person name="Wright E.M."/>
            <person name="Burrell A."/>
            <person name="Nightingale K.K."/>
            <person name="Kephart D."/>
            <person name="Wiedmann M."/>
        </authorList>
    </citation>
    <scope>NUCLEOTIDE SEQUENCE [LARGE SCALE GENOMIC DNA]</scope>
    <source>
        <strain evidence="6 7">FSL S10-1203</strain>
    </source>
</reference>
<evidence type="ECO:0000259" key="5">
    <source>
        <dbReference type="Pfam" id="PF01420"/>
    </source>
</evidence>
<keyword evidence="2" id="KW-0680">Restriction system</keyword>
<feature type="coiled-coil region" evidence="4">
    <location>
        <begin position="116"/>
        <end position="143"/>
    </location>
</feature>
<dbReference type="Gene3D" id="1.10.287.1120">
    <property type="entry name" value="Bipartite methylase S protein"/>
    <property type="match status" value="1"/>
</dbReference>
<keyword evidence="4" id="KW-0175">Coiled coil</keyword>
<organism evidence="6 7">
    <name type="scientific">Listeria fleischmannii FSL S10-1203</name>
    <dbReference type="NCBI Taxonomy" id="1265822"/>
    <lineage>
        <taxon>Bacteria</taxon>
        <taxon>Bacillati</taxon>
        <taxon>Bacillota</taxon>
        <taxon>Bacilli</taxon>
        <taxon>Bacillales</taxon>
        <taxon>Listeriaceae</taxon>
        <taxon>Listeria</taxon>
    </lineage>
</organism>
<evidence type="ECO:0000256" key="2">
    <source>
        <dbReference type="ARBA" id="ARBA00022747"/>
    </source>
</evidence>
<comment type="similarity">
    <text evidence="1">Belongs to the type-I restriction system S methylase family.</text>
</comment>
<evidence type="ECO:0000313" key="7">
    <source>
        <dbReference type="Proteomes" id="UP000019241"/>
    </source>
</evidence>
<comment type="caution">
    <text evidence="6">The sequence shown here is derived from an EMBL/GenBank/DDBJ whole genome shotgun (WGS) entry which is preliminary data.</text>
</comment>
<dbReference type="InterPro" id="IPR000055">
    <property type="entry name" value="Restrct_endonuc_typeI_TRD"/>
</dbReference>
<feature type="domain" description="Type I restriction modification DNA specificity" evidence="5">
    <location>
        <begin position="46"/>
        <end position="134"/>
    </location>
</feature>
<dbReference type="GO" id="GO:0003677">
    <property type="term" value="F:DNA binding"/>
    <property type="evidence" value="ECO:0007669"/>
    <property type="project" value="UniProtKB-KW"/>
</dbReference>
<proteinExistence type="inferred from homology"/>
<dbReference type="GO" id="GO:0009307">
    <property type="term" value="P:DNA restriction-modification system"/>
    <property type="evidence" value="ECO:0007669"/>
    <property type="project" value="UniProtKB-KW"/>
</dbReference>
<dbReference type="SUPFAM" id="SSF116734">
    <property type="entry name" value="DNA methylase specificity domain"/>
    <property type="match status" value="2"/>
</dbReference>
<dbReference type="RefSeq" id="WP_254260190.1">
    <property type="nucleotide sequence ID" value="NZ_AODM01000054.1"/>
</dbReference>
<evidence type="ECO:0000256" key="3">
    <source>
        <dbReference type="ARBA" id="ARBA00023125"/>
    </source>
</evidence>
<feature type="domain" description="Type I restriction modification DNA specificity" evidence="5">
    <location>
        <begin position="163"/>
        <end position="337"/>
    </location>
</feature>
<dbReference type="Gene3D" id="3.90.220.20">
    <property type="entry name" value="DNA methylase specificity domains"/>
    <property type="match status" value="2"/>
</dbReference>
<dbReference type="CDD" id="cd17283">
    <property type="entry name" value="RMtype1_S_Hpy180ORF7835P_TRD2-CR2_like"/>
    <property type="match status" value="1"/>
</dbReference>
<dbReference type="Pfam" id="PF01420">
    <property type="entry name" value="Methylase_S"/>
    <property type="match status" value="2"/>
</dbReference>
<protein>
    <submittedName>
        <fullName evidence="6">Restriction modification system DNA specificity domain-containing protein</fullName>
    </submittedName>
</protein>
<evidence type="ECO:0000256" key="4">
    <source>
        <dbReference type="SAM" id="Coils"/>
    </source>
</evidence>
<dbReference type="PANTHER" id="PTHR30408:SF12">
    <property type="entry name" value="TYPE I RESTRICTION ENZYME MJAVIII SPECIFICITY SUBUNIT"/>
    <property type="match status" value="1"/>
</dbReference>
<dbReference type="PATRIC" id="fig|1265822.4.peg.3263"/>
<gene>
    <name evidence="6" type="ORF">MCOL2_16062</name>
</gene>
<evidence type="ECO:0000313" key="6">
    <source>
        <dbReference type="EMBL" id="EUJ49425.1"/>
    </source>
</evidence>
<sequence length="349" mass="39843">MINDVDTFASLKEKSVISEGDEVVVPSSGETAEDISRASVIGREGLILGGDLNIIKLKSEIHSVFLALTISNGKQQKEMTKLAQGKSVVHLHNSDLKQINLLYPTFKEQEKIGSFFSQLDKAITLHQQNLENLKTKKKGLLQKMFPKEGEKVPEVRFKEFNNLWDKRQLGDLAEIVRGASPRPIQNQKWFSDESNIGWLRIADVTEQNGRIFHLKQKLSKLGQEKTRVLTKPHLLLSIAATVGKPVINYVSTGVHDGFLIFLNPNFDREFMFQWLVMFRTNWGKYGQPGSQINLNSEIVRNQVISIPILEEQQKIGQFFKQLDDKIALEERELKLLKETKKAFLQKMFV</sequence>
<keyword evidence="3" id="KW-0238">DNA-binding</keyword>
<dbReference type="InterPro" id="IPR044946">
    <property type="entry name" value="Restrct_endonuc_typeI_TRD_sf"/>
</dbReference>